<keyword evidence="5" id="KW-1185">Reference proteome</keyword>
<accession>A0A8H3V1A6</accession>
<evidence type="ECO:0000313" key="5">
    <source>
        <dbReference type="Proteomes" id="UP000490939"/>
    </source>
</evidence>
<comment type="caution">
    <text evidence="2">The sequence shown here is derived from an EMBL/GenBank/DDBJ whole genome shotgun (WGS) entry which is preliminary data.</text>
</comment>
<dbReference type="Proteomes" id="UP000447873">
    <property type="component" value="Unassembled WGS sequence"/>
</dbReference>
<protein>
    <submittedName>
        <fullName evidence="2">Uncharacterized protein</fullName>
    </submittedName>
</protein>
<evidence type="ECO:0000256" key="1">
    <source>
        <dbReference type="SAM" id="MobiDB-lite"/>
    </source>
</evidence>
<dbReference type="Proteomes" id="UP000490939">
    <property type="component" value="Unassembled WGS sequence"/>
</dbReference>
<feature type="compositionally biased region" description="Basic and acidic residues" evidence="1">
    <location>
        <begin position="182"/>
        <end position="192"/>
    </location>
</feature>
<dbReference type="EMBL" id="WNWR01000082">
    <property type="protein sequence ID" value="KAE9991773.1"/>
    <property type="molecule type" value="Genomic_DNA"/>
</dbReference>
<name>A0A8H3V1A6_VENIN</name>
<proteinExistence type="predicted"/>
<sequence length="209" mass="23588">MPSSQTSNANSNPTPTPNQNTTKNLLNKVLTGLNLTSLSNKIPRLGFPHRRPTTTPNAKDDASQTVYYHLQDAHNQWLLDDVNSACGQFRLKQREQRLVVQEGVGIRDFAFPRKAEIEAERGEEGKEGRVDDFERGRVDSVASPPSARARSGSPFICSLDLQQQLLLLRAWESEIDVPAMDEQQKLEREERKARRQGRKSRIAEATLLK</sequence>
<dbReference type="EMBL" id="WNWS01000107">
    <property type="protein sequence ID" value="KAE9980195.1"/>
    <property type="molecule type" value="Genomic_DNA"/>
</dbReference>
<feature type="region of interest" description="Disordered" evidence="1">
    <location>
        <begin position="179"/>
        <end position="209"/>
    </location>
</feature>
<evidence type="ECO:0000313" key="3">
    <source>
        <dbReference type="EMBL" id="KAE9991773.1"/>
    </source>
</evidence>
<reference evidence="2 4" key="1">
    <citation type="submission" date="2018-12" db="EMBL/GenBank/DDBJ databases">
        <title>Venturia inaequalis Genome Resource.</title>
        <authorList>
            <person name="Lichtner F.J."/>
        </authorList>
    </citation>
    <scope>NUCLEOTIDE SEQUENCE [LARGE SCALE GENOMIC DNA]</scope>
    <source>
        <strain evidence="2 4">120213</strain>
        <strain evidence="3 5">DMI_063113</strain>
    </source>
</reference>
<gene>
    <name evidence="3" type="ORF">EG327_010968</name>
    <name evidence="2" type="ORF">EG328_000428</name>
</gene>
<evidence type="ECO:0000313" key="2">
    <source>
        <dbReference type="EMBL" id="KAE9980195.1"/>
    </source>
</evidence>
<feature type="region of interest" description="Disordered" evidence="1">
    <location>
        <begin position="1"/>
        <end position="22"/>
    </location>
</feature>
<dbReference type="AlphaFoldDB" id="A0A8H3V1A6"/>
<evidence type="ECO:0000313" key="4">
    <source>
        <dbReference type="Proteomes" id="UP000447873"/>
    </source>
</evidence>
<organism evidence="2 4">
    <name type="scientific">Venturia inaequalis</name>
    <name type="common">Apple scab fungus</name>
    <dbReference type="NCBI Taxonomy" id="5025"/>
    <lineage>
        <taxon>Eukaryota</taxon>
        <taxon>Fungi</taxon>
        <taxon>Dikarya</taxon>
        <taxon>Ascomycota</taxon>
        <taxon>Pezizomycotina</taxon>
        <taxon>Dothideomycetes</taxon>
        <taxon>Pleosporomycetidae</taxon>
        <taxon>Venturiales</taxon>
        <taxon>Venturiaceae</taxon>
        <taxon>Venturia</taxon>
    </lineage>
</organism>